<accession>I3TGL2</accession>
<dbReference type="KEGG" id="tmo:TMO_0061"/>
<sequence length="91" mass="9529">MTAFDDVARGKGQARHGIALDLMQQPVMQIGAMVGPGHCLGQVVKKVQEAALLHGQGENAVARVELLGAINYAAFAILLLGGMDDTSDIPF</sequence>
<protein>
    <submittedName>
        <fullName evidence="1">Uncharacterized protein</fullName>
    </submittedName>
</protein>
<name>I3TGL2_TISMK</name>
<dbReference type="AlphaFoldDB" id="I3TGL2"/>
<reference evidence="1 2" key="1">
    <citation type="journal article" date="2012" name="J. Am. Chem. Soc.">
        <title>Bacterial biosynthesis and maturation of the didemnin anti-cancer agents.</title>
        <authorList>
            <person name="Xu Y."/>
            <person name="Kersten R.D."/>
            <person name="Nam S.J."/>
            <person name="Lu L."/>
            <person name="Al-Suwailem A.M."/>
            <person name="Zheng H."/>
            <person name="Fenical W."/>
            <person name="Dorrestein P.C."/>
            <person name="Moore B.S."/>
            <person name="Qian P.Y."/>
        </authorList>
    </citation>
    <scope>NUCLEOTIDE SEQUENCE [LARGE SCALE GENOMIC DNA]</scope>
    <source>
        <strain evidence="1 2">KA081020-065</strain>
    </source>
</reference>
<dbReference type="EMBL" id="CP003236">
    <property type="protein sequence ID" value="AFK51900.1"/>
    <property type="molecule type" value="Genomic_DNA"/>
</dbReference>
<dbReference type="Proteomes" id="UP000005258">
    <property type="component" value="Chromosome"/>
</dbReference>
<evidence type="ECO:0000313" key="2">
    <source>
        <dbReference type="Proteomes" id="UP000005258"/>
    </source>
</evidence>
<organism evidence="1 2">
    <name type="scientific">Tistrella mobilis (strain KA081020-065)</name>
    <dbReference type="NCBI Taxonomy" id="1110502"/>
    <lineage>
        <taxon>Bacteria</taxon>
        <taxon>Pseudomonadati</taxon>
        <taxon>Pseudomonadota</taxon>
        <taxon>Alphaproteobacteria</taxon>
        <taxon>Geminicoccales</taxon>
        <taxon>Geminicoccaceae</taxon>
        <taxon>Tistrella</taxon>
    </lineage>
</organism>
<proteinExistence type="predicted"/>
<evidence type="ECO:0000313" key="1">
    <source>
        <dbReference type="EMBL" id="AFK51900.1"/>
    </source>
</evidence>
<dbReference type="STRING" id="1110502.TMO_0061"/>
<keyword evidence="2" id="KW-1185">Reference proteome</keyword>
<dbReference type="HOGENOM" id="CLU_2426080_0_0_5"/>
<gene>
    <name evidence="1" type="ordered locus">TMO_0061</name>
</gene>
<dbReference type="eggNOG" id="ENOG5033DFR">
    <property type="taxonomic scope" value="Bacteria"/>
</dbReference>